<dbReference type="PANTHER" id="PTHR15034">
    <property type="entry name" value="DEATH DOMAIN-CONTAINING PROTEIN CRADD"/>
    <property type="match status" value="1"/>
</dbReference>
<dbReference type="Pfam" id="PF00619">
    <property type="entry name" value="CARD"/>
    <property type="match status" value="2"/>
</dbReference>
<dbReference type="EMBL" id="UYJE01004822">
    <property type="protein sequence ID" value="VDI31749.1"/>
    <property type="molecule type" value="Genomic_DNA"/>
</dbReference>
<reference evidence="3" key="1">
    <citation type="submission" date="2018-11" db="EMBL/GenBank/DDBJ databases">
        <authorList>
            <person name="Alioto T."/>
            <person name="Alioto T."/>
        </authorList>
    </citation>
    <scope>NUCLEOTIDE SEQUENCE</scope>
</reference>
<dbReference type="CDD" id="cd01671">
    <property type="entry name" value="CARD"/>
    <property type="match status" value="1"/>
</dbReference>
<dbReference type="PANTHER" id="PTHR15034:SF5">
    <property type="entry name" value="DEATH DOMAIN-CONTAINING PROTEIN CRADD"/>
    <property type="match status" value="1"/>
</dbReference>
<dbReference type="InterPro" id="IPR011029">
    <property type="entry name" value="DEATH-like_dom_sf"/>
</dbReference>
<evidence type="ECO:0000313" key="3">
    <source>
        <dbReference type="EMBL" id="VDI31749.1"/>
    </source>
</evidence>
<proteinExistence type="predicted"/>
<name>A0A8B6ECK3_MYTGA</name>
<dbReference type="OrthoDB" id="1357022at2759"/>
<protein>
    <recommendedName>
        <fullName evidence="2">CARD domain-containing protein</fullName>
    </recommendedName>
</protein>
<keyword evidence="1" id="KW-0175">Coiled coil</keyword>
<dbReference type="Gene3D" id="1.10.533.10">
    <property type="entry name" value="Death Domain, Fas"/>
    <property type="match status" value="2"/>
</dbReference>
<dbReference type="SUPFAM" id="SSF47986">
    <property type="entry name" value="DEATH domain"/>
    <property type="match status" value="2"/>
</dbReference>
<dbReference type="GO" id="GO:0042981">
    <property type="term" value="P:regulation of apoptotic process"/>
    <property type="evidence" value="ECO:0007669"/>
    <property type="project" value="InterPro"/>
</dbReference>
<evidence type="ECO:0000259" key="2">
    <source>
        <dbReference type="PROSITE" id="PS50209"/>
    </source>
</evidence>
<dbReference type="Pfam" id="PF18738">
    <property type="entry name" value="HEPN_DZIP3"/>
    <property type="match status" value="1"/>
</dbReference>
<comment type="caution">
    <text evidence="3">The sequence shown here is derived from an EMBL/GenBank/DDBJ whole genome shotgun (WGS) entry which is preliminary data.</text>
</comment>
<sequence length="402" mass="45838">MVCLLRNLQPNVSPPAMGFDALPPPAELTDAAHIARIKYYKNYLVSHSNDGELSDANFKKIWTDLEMAIHGIGNPQDVADVAVAKSIVLDNNVLLNLGNLDYEIRQLIIKKLTEDSKELAGHTTKIAILEKSVESIEKEVQSVKKDVKMRSSKGAFKEFKDTLVRCTILDKEVLDNLISKCIMTVDDRDDIDSLAEQSSRNQRLLEILMHRPYNAFNIFVEAMKESDQQCHTQLVTNMEAIVTDKVLTLKNVPQKDEIAGIEKQTVKLIKWYNTIVHEIDIDKPGSLENLFSKELISQQDNTVVTSENTSQQEKIRRLLEEIIRKNASSSYTAFLEFLKEDICYMEYATKIEETDISDFDLELLCIGKRMKHERKRRNGMTGKYSCILIERLRQAPSSIRGI</sequence>
<dbReference type="AlphaFoldDB" id="A0A8B6ECK3"/>
<feature type="domain" description="CARD" evidence="2">
    <location>
        <begin position="171"/>
        <end position="238"/>
    </location>
</feature>
<dbReference type="InterPro" id="IPR041249">
    <property type="entry name" value="HEPN_DZIP3"/>
</dbReference>
<organism evidence="3 4">
    <name type="scientific">Mytilus galloprovincialis</name>
    <name type="common">Mediterranean mussel</name>
    <dbReference type="NCBI Taxonomy" id="29158"/>
    <lineage>
        <taxon>Eukaryota</taxon>
        <taxon>Metazoa</taxon>
        <taxon>Spiralia</taxon>
        <taxon>Lophotrochozoa</taxon>
        <taxon>Mollusca</taxon>
        <taxon>Bivalvia</taxon>
        <taxon>Autobranchia</taxon>
        <taxon>Pteriomorphia</taxon>
        <taxon>Mytilida</taxon>
        <taxon>Mytiloidea</taxon>
        <taxon>Mytilidae</taxon>
        <taxon>Mytilinae</taxon>
        <taxon>Mytilus</taxon>
    </lineage>
</organism>
<keyword evidence="4" id="KW-1185">Reference proteome</keyword>
<dbReference type="InterPro" id="IPR037939">
    <property type="entry name" value="CRADD"/>
</dbReference>
<accession>A0A8B6ECK3</accession>
<feature type="coiled-coil region" evidence="1">
    <location>
        <begin position="119"/>
        <end position="146"/>
    </location>
</feature>
<dbReference type="GO" id="GO:0002020">
    <property type="term" value="F:protease binding"/>
    <property type="evidence" value="ECO:0007669"/>
    <property type="project" value="InterPro"/>
</dbReference>
<dbReference type="GO" id="GO:0070513">
    <property type="term" value="F:death domain binding"/>
    <property type="evidence" value="ECO:0007669"/>
    <property type="project" value="InterPro"/>
</dbReference>
<dbReference type="InterPro" id="IPR001315">
    <property type="entry name" value="CARD"/>
</dbReference>
<evidence type="ECO:0000313" key="4">
    <source>
        <dbReference type="Proteomes" id="UP000596742"/>
    </source>
</evidence>
<dbReference type="Proteomes" id="UP000596742">
    <property type="component" value="Unassembled WGS sequence"/>
</dbReference>
<evidence type="ECO:0000256" key="1">
    <source>
        <dbReference type="SAM" id="Coils"/>
    </source>
</evidence>
<gene>
    <name evidence="3" type="ORF">MGAL_10B051367</name>
</gene>
<feature type="domain" description="CARD" evidence="2">
    <location>
        <begin position="253"/>
        <end position="340"/>
    </location>
</feature>
<dbReference type="PROSITE" id="PS50209">
    <property type="entry name" value="CARD"/>
    <property type="match status" value="2"/>
</dbReference>